<keyword evidence="2" id="KW-0805">Transcription regulation</keyword>
<dbReference type="InterPro" id="IPR000847">
    <property type="entry name" value="LysR_HTH_N"/>
</dbReference>
<dbReference type="InterPro" id="IPR005119">
    <property type="entry name" value="LysR_subst-bd"/>
</dbReference>
<keyword evidence="4" id="KW-0804">Transcription</keyword>
<reference evidence="6 7" key="1">
    <citation type="submission" date="2018-03" db="EMBL/GenBank/DDBJ databases">
        <title>Genomic Encyclopedia of Archaeal and Bacterial Type Strains, Phase II (KMG-II): from individual species to whole genera.</title>
        <authorList>
            <person name="Goeker M."/>
        </authorList>
    </citation>
    <scope>NUCLEOTIDE SEQUENCE [LARGE SCALE GENOMIC DNA]</scope>
    <source>
        <strain evidence="6 7">DSM 29328</strain>
    </source>
</reference>
<gene>
    <name evidence="6" type="ORF">CLV78_11313</name>
</gene>
<evidence type="ECO:0000313" key="6">
    <source>
        <dbReference type="EMBL" id="PRY20414.1"/>
    </source>
</evidence>
<accession>A0A2T0RGT7</accession>
<comment type="similarity">
    <text evidence="1">Belongs to the LysR transcriptional regulatory family.</text>
</comment>
<dbReference type="CDD" id="cd08417">
    <property type="entry name" value="PBP2_Nitroaromatics_like"/>
    <property type="match status" value="1"/>
</dbReference>
<dbReference type="RefSeq" id="WP_106207677.1">
    <property type="nucleotide sequence ID" value="NZ_PVTD01000013.1"/>
</dbReference>
<organism evidence="6 7">
    <name type="scientific">Aliiruegeria haliotis</name>
    <dbReference type="NCBI Taxonomy" id="1280846"/>
    <lineage>
        <taxon>Bacteria</taxon>
        <taxon>Pseudomonadati</taxon>
        <taxon>Pseudomonadota</taxon>
        <taxon>Alphaproteobacteria</taxon>
        <taxon>Rhodobacterales</taxon>
        <taxon>Roseobacteraceae</taxon>
        <taxon>Aliiruegeria</taxon>
    </lineage>
</organism>
<keyword evidence="3 6" id="KW-0238">DNA-binding</keyword>
<protein>
    <submittedName>
        <fullName evidence="6">DNA-binding transcriptional LysR family regulator</fullName>
    </submittedName>
</protein>
<evidence type="ECO:0000256" key="3">
    <source>
        <dbReference type="ARBA" id="ARBA00023125"/>
    </source>
</evidence>
<dbReference type="PANTHER" id="PTHR30118:SF6">
    <property type="entry name" value="HTH-TYPE TRANSCRIPTIONAL REGULATOR LEUO"/>
    <property type="match status" value="1"/>
</dbReference>
<dbReference type="OrthoDB" id="9774011at2"/>
<proteinExistence type="inferred from homology"/>
<evidence type="ECO:0000313" key="7">
    <source>
        <dbReference type="Proteomes" id="UP000239480"/>
    </source>
</evidence>
<keyword evidence="7" id="KW-1185">Reference proteome</keyword>
<dbReference type="AlphaFoldDB" id="A0A2T0RGT7"/>
<comment type="caution">
    <text evidence="6">The sequence shown here is derived from an EMBL/GenBank/DDBJ whole genome shotgun (WGS) entry which is preliminary data.</text>
</comment>
<dbReference type="EMBL" id="PVTD01000013">
    <property type="protein sequence ID" value="PRY20414.1"/>
    <property type="molecule type" value="Genomic_DNA"/>
</dbReference>
<dbReference type="Pfam" id="PF03466">
    <property type="entry name" value="LysR_substrate"/>
    <property type="match status" value="1"/>
</dbReference>
<evidence type="ECO:0000256" key="4">
    <source>
        <dbReference type="ARBA" id="ARBA00023163"/>
    </source>
</evidence>
<dbReference type="PROSITE" id="PS50931">
    <property type="entry name" value="HTH_LYSR"/>
    <property type="match status" value="1"/>
</dbReference>
<feature type="domain" description="HTH lysR-type" evidence="5">
    <location>
        <begin position="9"/>
        <end position="66"/>
    </location>
</feature>
<dbReference type="Gene3D" id="1.10.10.10">
    <property type="entry name" value="Winged helix-like DNA-binding domain superfamily/Winged helix DNA-binding domain"/>
    <property type="match status" value="1"/>
</dbReference>
<evidence type="ECO:0000256" key="2">
    <source>
        <dbReference type="ARBA" id="ARBA00023015"/>
    </source>
</evidence>
<dbReference type="InterPro" id="IPR036390">
    <property type="entry name" value="WH_DNA-bd_sf"/>
</dbReference>
<name>A0A2T0RGT7_9RHOB</name>
<dbReference type="Pfam" id="PF00126">
    <property type="entry name" value="HTH_1"/>
    <property type="match status" value="1"/>
</dbReference>
<dbReference type="GO" id="GO:0003677">
    <property type="term" value="F:DNA binding"/>
    <property type="evidence" value="ECO:0007669"/>
    <property type="project" value="UniProtKB-KW"/>
</dbReference>
<dbReference type="InterPro" id="IPR036388">
    <property type="entry name" value="WH-like_DNA-bd_sf"/>
</dbReference>
<dbReference type="InterPro" id="IPR037402">
    <property type="entry name" value="YidZ_PBP2"/>
</dbReference>
<sequence>MENSDYLAIDGQQLQILLTIQQAGSLSGAAKMLDMNQSTVSYWLELLRKRTGDPLFVRQGNGVVATERAKELFPAAEAALAQLQAIFEPQIYVPENDHGVLRIATTAVERALLIKPLIEHAIKVAPNLSIELRSTGSAHQVIDQLRDGSLDAAIMPPKVAEGDGLMRRHLFSTKDVVFFDPKHPLEENDLDAFCARAHVRVGFGPDAGFDIDRRLAKLGRKRKVAMQVADFDSALAMIRGTPLIATLPAPLAPPDLSSVSPPWKQNGLDLALIWHTRNQTSERHRYWRNTLTDIAKP</sequence>
<dbReference type="Proteomes" id="UP000239480">
    <property type="component" value="Unassembled WGS sequence"/>
</dbReference>
<evidence type="ECO:0000259" key="5">
    <source>
        <dbReference type="PROSITE" id="PS50931"/>
    </source>
</evidence>
<dbReference type="Gene3D" id="3.40.190.10">
    <property type="entry name" value="Periplasmic binding protein-like II"/>
    <property type="match status" value="2"/>
</dbReference>
<dbReference type="PANTHER" id="PTHR30118">
    <property type="entry name" value="HTH-TYPE TRANSCRIPTIONAL REGULATOR LEUO-RELATED"/>
    <property type="match status" value="1"/>
</dbReference>
<evidence type="ECO:0000256" key="1">
    <source>
        <dbReference type="ARBA" id="ARBA00009437"/>
    </source>
</evidence>
<dbReference type="SUPFAM" id="SSF46785">
    <property type="entry name" value="Winged helix' DNA-binding domain"/>
    <property type="match status" value="1"/>
</dbReference>
<dbReference type="GO" id="GO:0003700">
    <property type="term" value="F:DNA-binding transcription factor activity"/>
    <property type="evidence" value="ECO:0007669"/>
    <property type="project" value="InterPro"/>
</dbReference>
<dbReference type="InterPro" id="IPR050389">
    <property type="entry name" value="LysR-type_TF"/>
</dbReference>
<dbReference type="SUPFAM" id="SSF53850">
    <property type="entry name" value="Periplasmic binding protein-like II"/>
    <property type="match status" value="1"/>
</dbReference>